<dbReference type="InterPro" id="IPR014031">
    <property type="entry name" value="Ketoacyl_synth_C"/>
</dbReference>
<dbReference type="Pfam" id="PF00698">
    <property type="entry name" value="Acyl_transf_1"/>
    <property type="match status" value="1"/>
</dbReference>
<dbReference type="InterPro" id="IPR014030">
    <property type="entry name" value="Ketoacyl_synth_N"/>
</dbReference>
<dbReference type="InterPro" id="IPR049900">
    <property type="entry name" value="PKS_mFAS_DH"/>
</dbReference>
<dbReference type="Gene3D" id="3.40.47.10">
    <property type="match status" value="1"/>
</dbReference>
<dbReference type="Gene3D" id="3.10.129.110">
    <property type="entry name" value="Polyketide synthase dehydratase"/>
    <property type="match status" value="1"/>
</dbReference>
<evidence type="ECO:0000259" key="9">
    <source>
        <dbReference type="PROSITE" id="PS52019"/>
    </source>
</evidence>
<dbReference type="Gene3D" id="3.30.70.3290">
    <property type="match status" value="1"/>
</dbReference>
<dbReference type="PROSITE" id="PS00606">
    <property type="entry name" value="KS3_1"/>
    <property type="match status" value="1"/>
</dbReference>
<keyword evidence="1" id="KW-0596">Phosphopantetheine</keyword>
<dbReference type="InterPro" id="IPR020806">
    <property type="entry name" value="PKS_PP-bd"/>
</dbReference>
<feature type="compositionally biased region" description="Pro residues" evidence="6">
    <location>
        <begin position="1296"/>
        <end position="1313"/>
    </location>
</feature>
<dbReference type="InterPro" id="IPR018201">
    <property type="entry name" value="Ketoacyl_synth_AS"/>
</dbReference>
<dbReference type="SMART" id="SM00823">
    <property type="entry name" value="PKS_PP"/>
    <property type="match status" value="1"/>
</dbReference>
<evidence type="ECO:0000256" key="2">
    <source>
        <dbReference type="ARBA" id="ARBA00022553"/>
    </source>
</evidence>
<accession>A0AAN6TS27</accession>
<dbReference type="InterPro" id="IPR050091">
    <property type="entry name" value="PKS_NRPS_Biosynth_Enz"/>
</dbReference>
<dbReference type="SMART" id="SM00825">
    <property type="entry name" value="PKS_KS"/>
    <property type="match status" value="1"/>
</dbReference>
<dbReference type="GO" id="GO:0004315">
    <property type="term" value="F:3-oxoacyl-[acyl-carrier-protein] synthase activity"/>
    <property type="evidence" value="ECO:0007669"/>
    <property type="project" value="InterPro"/>
</dbReference>
<dbReference type="GO" id="GO:0006633">
    <property type="term" value="P:fatty acid biosynthetic process"/>
    <property type="evidence" value="ECO:0007669"/>
    <property type="project" value="InterPro"/>
</dbReference>
<dbReference type="GO" id="GO:0031177">
    <property type="term" value="F:phosphopantetheine binding"/>
    <property type="evidence" value="ECO:0007669"/>
    <property type="project" value="InterPro"/>
</dbReference>
<dbReference type="InterPro" id="IPR030918">
    <property type="entry name" value="PT_fungal_PKS"/>
</dbReference>
<name>A0AAN6TS27_9PEZI</name>
<feature type="compositionally biased region" description="Low complexity" evidence="6">
    <location>
        <begin position="1314"/>
        <end position="1329"/>
    </location>
</feature>
<keyword evidence="2" id="KW-0597">Phosphoprotein</keyword>
<dbReference type="FunFam" id="1.10.1200.10:FF:000011">
    <property type="entry name" value="Sterigmatocystin biosynthesis polyketide synthase"/>
    <property type="match status" value="1"/>
</dbReference>
<dbReference type="RefSeq" id="XP_062642799.1">
    <property type="nucleotide sequence ID" value="XM_062790821.1"/>
</dbReference>
<evidence type="ECO:0000256" key="1">
    <source>
        <dbReference type="ARBA" id="ARBA00022450"/>
    </source>
</evidence>
<dbReference type="InterPro" id="IPR016035">
    <property type="entry name" value="Acyl_Trfase/lysoPLipase"/>
</dbReference>
<feature type="region of interest" description="N-terminal hotdog fold" evidence="5">
    <location>
        <begin position="923"/>
        <end position="1062"/>
    </location>
</feature>
<comment type="caution">
    <text evidence="10">The sequence shown here is derived from an EMBL/GenBank/DDBJ whole genome shotgun (WGS) entry which is preliminary data.</text>
</comment>
<dbReference type="SUPFAM" id="SSF55048">
    <property type="entry name" value="Probable ACP-binding domain of malonyl-CoA ACP transacylase"/>
    <property type="match status" value="1"/>
</dbReference>
<dbReference type="InterPro" id="IPR036736">
    <property type="entry name" value="ACP-like_sf"/>
</dbReference>
<dbReference type="InterPro" id="IPR042104">
    <property type="entry name" value="PKS_dehydratase_sf"/>
</dbReference>
<evidence type="ECO:0000256" key="3">
    <source>
        <dbReference type="ARBA" id="ARBA00022679"/>
    </source>
</evidence>
<dbReference type="SMART" id="SM00827">
    <property type="entry name" value="PKS_AT"/>
    <property type="match status" value="1"/>
</dbReference>
<proteinExistence type="predicted"/>
<dbReference type="PROSITE" id="PS50075">
    <property type="entry name" value="CARRIER"/>
    <property type="match status" value="1"/>
</dbReference>
<feature type="domain" description="Ketosynthase family 3 (KS3)" evidence="8">
    <location>
        <begin position="1"/>
        <end position="428"/>
    </location>
</feature>
<dbReference type="CDD" id="cd00833">
    <property type="entry name" value="PKS"/>
    <property type="match status" value="1"/>
</dbReference>
<dbReference type="InterPro" id="IPR001227">
    <property type="entry name" value="Ac_transferase_dom_sf"/>
</dbReference>
<sequence>MSCRMPSGATDTEKFWELLEKGLDVHRKIPADRFDVDSHYDPAGKNVNASHTPYGCFIDEPGLFDAPFFNMSPREAQQTDPMQRLAIVTAYEALERAGYVPNRTASSNLHRVGTFYGQASDDYREVNTAQEISTYFIPGGCRAFGPGRINYFFKFSGPSYSIDTACSSSLATIQAACTSLWNGETDTVVAGGMNVLTNSDAFAGLSHGHFLSKTPNACKTWDAEADGYCRADGIGSIVMKRLEDAEADNDNIIGVILGAGTNHSAEAVSITHPHAGAQAYLSSRVLAAAGVNPLDVSYVEMHGTGTQAGDREEIQSVSSVYAPITGNRRSSKQPLYIGAVKANVGHGEAVAGVTALLKVLLMFEKEAISPHVGVKTAINPNFPKDLDKRNLRIPWEKTPWVRSPDRKRIAAINNFSAAGGNTTLLIEEGPVRPAERGPDPRGSTHVVTISAKSKVSLRGNLERYLAYLEKHPDVRLADLSYTTTARRHHHNHRVAAAASGVDEIKKQLNSYIKSVDSHKPIPTTGAPSVIFSFTGQGSAYKSSNYELFHVSPTFRDEILRLDTLAQGHGFPSFVPAIDGSHAQDYQHSPVVTQLALVATEIALAKYWASLGIKPEVVVGHSLGEYAALQVAGVLSAHDAIFLVGRRAKLLEEKCQTGSHKMLAVRASLAQIEQVAAGKPYEVACLNGPKETVLSGTAEEIQHLVAPLEAAGYKSTVLDVAFAFHSAQMDPILGDFEELAGTGVIFHAPNIPVISPLLGKVVFDERTLDANYLRRATRETVNFLAALETAQNIQIIDESMAWIEIGPHPVSTSFVKATLPSAGITVPSLRRGEDNWVTLAKSLAALHAAGVEIGWNEFHRPFEKTLRLLDLPTYAWNDKTYWIQYNGDWALTKGNTFYDEKKRQQAALAAPPVSPSSFLTSTVQQIVEESFNGAAGTVVIRSDLMQPDFLAAAYGHKMNGCGVVTSSIHADIAFTLGTYLYQKLKSTSKVPSLNIANLEVRKGLVAQKNTKTPQFIRVSISTGDIGTNHAQLAWHNLLRDGTTAADDGESFATADLYYGSAAEWLGAWAPLAHLVQGRIDALEQLAAAGAANRFSHAMAYRLFAASLVNYAPKYRGMQSVVLHGLEAFADVTLAGGAGTGSDKAGGGGGGVWTVPPFFIDSVAHLAGFVMNVSDAVDTAADFCVTPGWGSMRFARPLTAGERYRSYVKMIPTAEDPSVYLGDVYVLHEGVIVGLVGGIKFRRYPRLLLSRFFSAPDEAKEHAAPAAGAHRAAPATKEKAAVAEAAPKATTIVAPRAPSVPPASAPPPASSPAPAPVRGAASDPDESAAPAVDTESTAIKALILVANEAGLELEDLQDDASFPSLGIDSLMSLVIAEKFREELGITVGGSLFLEYPTVGDLKAWLLEYYN</sequence>
<dbReference type="Pfam" id="PF22621">
    <property type="entry name" value="CurL-like_PKS_C"/>
    <property type="match status" value="1"/>
</dbReference>
<dbReference type="Gene3D" id="1.10.1200.10">
    <property type="entry name" value="ACP-like"/>
    <property type="match status" value="1"/>
</dbReference>
<dbReference type="SUPFAM" id="SSF47336">
    <property type="entry name" value="ACP-like"/>
    <property type="match status" value="1"/>
</dbReference>
<feature type="region of interest" description="Disordered" evidence="6">
    <location>
        <begin position="1291"/>
        <end position="1330"/>
    </location>
</feature>
<feature type="region of interest" description="C-terminal hotdog fold" evidence="5">
    <location>
        <begin position="1089"/>
        <end position="1248"/>
    </location>
</feature>
<dbReference type="InterPro" id="IPR016036">
    <property type="entry name" value="Malonyl_transacylase_ACP-bd"/>
</dbReference>
<organism evidence="10 11">
    <name type="scientific">Parathielavia appendiculata</name>
    <dbReference type="NCBI Taxonomy" id="2587402"/>
    <lineage>
        <taxon>Eukaryota</taxon>
        <taxon>Fungi</taxon>
        <taxon>Dikarya</taxon>
        <taxon>Ascomycota</taxon>
        <taxon>Pezizomycotina</taxon>
        <taxon>Sordariomycetes</taxon>
        <taxon>Sordariomycetidae</taxon>
        <taxon>Sordariales</taxon>
        <taxon>Chaetomiaceae</taxon>
        <taxon>Parathielavia</taxon>
    </lineage>
</organism>
<dbReference type="InterPro" id="IPR014043">
    <property type="entry name" value="Acyl_transferase_dom"/>
</dbReference>
<evidence type="ECO:0000259" key="8">
    <source>
        <dbReference type="PROSITE" id="PS52004"/>
    </source>
</evidence>
<dbReference type="Pfam" id="PF00109">
    <property type="entry name" value="ketoacyl-synt"/>
    <property type="match status" value="1"/>
</dbReference>
<evidence type="ECO:0000313" key="11">
    <source>
        <dbReference type="Proteomes" id="UP001302602"/>
    </source>
</evidence>
<dbReference type="GO" id="GO:0044550">
    <property type="term" value="P:secondary metabolite biosynthetic process"/>
    <property type="evidence" value="ECO:0007669"/>
    <property type="project" value="TreeGrafter"/>
</dbReference>
<keyword evidence="11" id="KW-1185">Reference proteome</keyword>
<reference evidence="10" key="1">
    <citation type="journal article" date="2023" name="Mol. Phylogenet. Evol.">
        <title>Genome-scale phylogeny and comparative genomics of the fungal order Sordariales.</title>
        <authorList>
            <person name="Hensen N."/>
            <person name="Bonometti L."/>
            <person name="Westerberg I."/>
            <person name="Brannstrom I.O."/>
            <person name="Guillou S."/>
            <person name="Cros-Aarteil S."/>
            <person name="Calhoun S."/>
            <person name="Haridas S."/>
            <person name="Kuo A."/>
            <person name="Mondo S."/>
            <person name="Pangilinan J."/>
            <person name="Riley R."/>
            <person name="LaButti K."/>
            <person name="Andreopoulos B."/>
            <person name="Lipzen A."/>
            <person name="Chen C."/>
            <person name="Yan M."/>
            <person name="Daum C."/>
            <person name="Ng V."/>
            <person name="Clum A."/>
            <person name="Steindorff A."/>
            <person name="Ohm R.A."/>
            <person name="Martin F."/>
            <person name="Silar P."/>
            <person name="Natvig D.O."/>
            <person name="Lalanne C."/>
            <person name="Gautier V."/>
            <person name="Ament-Velasquez S.L."/>
            <person name="Kruys A."/>
            <person name="Hutchinson M.I."/>
            <person name="Powell A.J."/>
            <person name="Barry K."/>
            <person name="Miller A.N."/>
            <person name="Grigoriev I.V."/>
            <person name="Debuchy R."/>
            <person name="Gladieux P."/>
            <person name="Hiltunen Thoren M."/>
            <person name="Johannesson H."/>
        </authorList>
    </citation>
    <scope>NUCLEOTIDE SEQUENCE</scope>
    <source>
        <strain evidence="10">CBS 731.68</strain>
    </source>
</reference>
<dbReference type="InterPro" id="IPR016039">
    <property type="entry name" value="Thiolase-like"/>
</dbReference>
<keyword evidence="4" id="KW-0511">Multifunctional enzyme</keyword>
<reference evidence="10" key="2">
    <citation type="submission" date="2023-05" db="EMBL/GenBank/DDBJ databases">
        <authorList>
            <consortium name="Lawrence Berkeley National Laboratory"/>
            <person name="Steindorff A."/>
            <person name="Hensen N."/>
            <person name="Bonometti L."/>
            <person name="Westerberg I."/>
            <person name="Brannstrom I.O."/>
            <person name="Guillou S."/>
            <person name="Cros-Aarteil S."/>
            <person name="Calhoun S."/>
            <person name="Haridas S."/>
            <person name="Kuo A."/>
            <person name="Mondo S."/>
            <person name="Pangilinan J."/>
            <person name="Riley R."/>
            <person name="Labutti K."/>
            <person name="Andreopoulos B."/>
            <person name="Lipzen A."/>
            <person name="Chen C."/>
            <person name="Yanf M."/>
            <person name="Daum C."/>
            <person name="Ng V."/>
            <person name="Clum A."/>
            <person name="Ohm R."/>
            <person name="Martin F."/>
            <person name="Silar P."/>
            <person name="Natvig D."/>
            <person name="Lalanne C."/>
            <person name="Gautier V."/>
            <person name="Ament-Velasquez S.L."/>
            <person name="Kruys A."/>
            <person name="Hutchinson M.I."/>
            <person name="Powell A.J."/>
            <person name="Barry K."/>
            <person name="Miller A.N."/>
            <person name="Grigoriev I.V."/>
            <person name="Debuchy R."/>
            <person name="Gladieux P."/>
            <person name="Thoren M.H."/>
            <person name="Johannesson H."/>
        </authorList>
    </citation>
    <scope>NUCLEOTIDE SEQUENCE</scope>
    <source>
        <strain evidence="10">CBS 731.68</strain>
    </source>
</reference>
<feature type="domain" description="Carrier" evidence="7">
    <location>
        <begin position="1330"/>
        <end position="1407"/>
    </location>
</feature>
<dbReference type="Proteomes" id="UP001302602">
    <property type="component" value="Unassembled WGS sequence"/>
</dbReference>
<protein>
    <submittedName>
        <fullName evidence="10">Ketoacyl-synt-domain-containing protein</fullName>
    </submittedName>
</protein>
<dbReference type="PROSITE" id="PS52004">
    <property type="entry name" value="KS3_2"/>
    <property type="match status" value="1"/>
</dbReference>
<dbReference type="InterPro" id="IPR049551">
    <property type="entry name" value="PKS_DH_C"/>
</dbReference>
<evidence type="ECO:0000259" key="7">
    <source>
        <dbReference type="PROSITE" id="PS50075"/>
    </source>
</evidence>
<dbReference type="SUPFAM" id="SSF52151">
    <property type="entry name" value="FabD/lysophospholipase-like"/>
    <property type="match status" value="1"/>
</dbReference>
<dbReference type="PANTHER" id="PTHR43775">
    <property type="entry name" value="FATTY ACID SYNTHASE"/>
    <property type="match status" value="1"/>
</dbReference>
<dbReference type="EMBL" id="MU853255">
    <property type="protein sequence ID" value="KAK4119026.1"/>
    <property type="molecule type" value="Genomic_DNA"/>
</dbReference>
<dbReference type="Pfam" id="PF02801">
    <property type="entry name" value="Ketoacyl-synt_C"/>
    <property type="match status" value="1"/>
</dbReference>
<keyword evidence="3" id="KW-0808">Transferase</keyword>
<dbReference type="Pfam" id="PF14765">
    <property type="entry name" value="PS-DH"/>
    <property type="match status" value="1"/>
</dbReference>
<evidence type="ECO:0000256" key="5">
    <source>
        <dbReference type="PROSITE-ProRule" id="PRU01363"/>
    </source>
</evidence>
<dbReference type="Gene3D" id="3.40.366.10">
    <property type="entry name" value="Malonyl-Coenzyme A Acyl Carrier Protein, domain 2"/>
    <property type="match status" value="1"/>
</dbReference>
<evidence type="ECO:0000256" key="6">
    <source>
        <dbReference type="SAM" id="MobiDB-lite"/>
    </source>
</evidence>
<dbReference type="FunFam" id="3.40.366.10:FF:000002">
    <property type="entry name" value="Probable polyketide synthase 2"/>
    <property type="match status" value="1"/>
</dbReference>
<dbReference type="FunFam" id="3.10.129.110:FF:000001">
    <property type="entry name" value="Sterigmatocystin biosynthesis polyketide synthase"/>
    <property type="match status" value="1"/>
</dbReference>
<feature type="domain" description="PKS/mFAS DH" evidence="9">
    <location>
        <begin position="923"/>
        <end position="1248"/>
    </location>
</feature>
<gene>
    <name evidence="10" type="ORF">N657DRAFT_627593</name>
</gene>
<dbReference type="InterPro" id="IPR020841">
    <property type="entry name" value="PKS_Beta-ketoAc_synthase_dom"/>
</dbReference>
<dbReference type="NCBIfam" id="TIGR04532">
    <property type="entry name" value="PT_fungal_PKS"/>
    <property type="match status" value="1"/>
</dbReference>
<dbReference type="GeneID" id="87827590"/>
<dbReference type="PROSITE" id="PS52019">
    <property type="entry name" value="PKS_MFAS_DH"/>
    <property type="match status" value="1"/>
</dbReference>
<evidence type="ECO:0000313" key="10">
    <source>
        <dbReference type="EMBL" id="KAK4119026.1"/>
    </source>
</evidence>
<dbReference type="Pfam" id="PF00550">
    <property type="entry name" value="PP-binding"/>
    <property type="match status" value="1"/>
</dbReference>
<feature type="active site" description="Proton donor; for dehydratase activity" evidence="5">
    <location>
        <position position="1159"/>
    </location>
</feature>
<dbReference type="InterPro" id="IPR009081">
    <property type="entry name" value="PP-bd_ACP"/>
</dbReference>
<dbReference type="FunFam" id="3.40.47.10:FF:000031">
    <property type="entry name" value="Sterigmatocystin biosynthesis polyketide synthase"/>
    <property type="match status" value="1"/>
</dbReference>
<dbReference type="PANTHER" id="PTHR43775:SF37">
    <property type="entry name" value="SI:DKEY-61P9.11"/>
    <property type="match status" value="1"/>
</dbReference>
<dbReference type="GO" id="GO:0004312">
    <property type="term" value="F:fatty acid synthase activity"/>
    <property type="evidence" value="ECO:0007669"/>
    <property type="project" value="TreeGrafter"/>
</dbReference>
<feature type="active site" description="Proton acceptor; for dehydratase activity" evidence="5">
    <location>
        <position position="955"/>
    </location>
</feature>
<dbReference type="SUPFAM" id="SSF53901">
    <property type="entry name" value="Thiolase-like"/>
    <property type="match status" value="1"/>
</dbReference>
<evidence type="ECO:0000256" key="4">
    <source>
        <dbReference type="ARBA" id="ARBA00023268"/>
    </source>
</evidence>